<comment type="caution">
    <text evidence="2">The sequence shown here is derived from an EMBL/GenBank/DDBJ whole genome shotgun (WGS) entry which is preliminary data.</text>
</comment>
<evidence type="ECO:0000313" key="3">
    <source>
        <dbReference type="Proteomes" id="UP000779809"/>
    </source>
</evidence>
<dbReference type="EMBL" id="JACPNR010000009">
    <property type="protein sequence ID" value="MBI2678558.1"/>
    <property type="molecule type" value="Genomic_DNA"/>
</dbReference>
<keyword evidence="1" id="KW-0472">Membrane</keyword>
<evidence type="ECO:0000256" key="1">
    <source>
        <dbReference type="SAM" id="Phobius"/>
    </source>
</evidence>
<organism evidence="2 3">
    <name type="scientific">Candidatus Korobacter versatilis</name>
    <dbReference type="NCBI Taxonomy" id="658062"/>
    <lineage>
        <taxon>Bacteria</taxon>
        <taxon>Pseudomonadati</taxon>
        <taxon>Acidobacteriota</taxon>
        <taxon>Terriglobia</taxon>
        <taxon>Terriglobales</taxon>
        <taxon>Candidatus Korobacteraceae</taxon>
        <taxon>Candidatus Korobacter</taxon>
    </lineage>
</organism>
<gene>
    <name evidence="2" type="ORF">HYX28_07230</name>
</gene>
<keyword evidence="1" id="KW-1133">Transmembrane helix</keyword>
<name>A0A932A9D1_9BACT</name>
<keyword evidence="1" id="KW-0812">Transmembrane</keyword>
<evidence type="ECO:0000313" key="2">
    <source>
        <dbReference type="EMBL" id="MBI2678558.1"/>
    </source>
</evidence>
<sequence length="74" mass="8247">MAIHSLIRPLPHFHDARPIRRASGLDVPQRRLTLLGEANVYLRRRRAQWKSAAIALSIASAWLGLGALLLSRIG</sequence>
<dbReference type="Proteomes" id="UP000779809">
    <property type="component" value="Unassembled WGS sequence"/>
</dbReference>
<reference evidence="2" key="1">
    <citation type="submission" date="2020-07" db="EMBL/GenBank/DDBJ databases">
        <title>Huge and variable diversity of episymbiotic CPR bacteria and DPANN archaea in groundwater ecosystems.</title>
        <authorList>
            <person name="He C.Y."/>
            <person name="Keren R."/>
            <person name="Whittaker M."/>
            <person name="Farag I.F."/>
            <person name="Doudna J."/>
            <person name="Cate J.H.D."/>
            <person name="Banfield J.F."/>
        </authorList>
    </citation>
    <scope>NUCLEOTIDE SEQUENCE</scope>
    <source>
        <strain evidence="2">NC_groundwater_580_Pr5_B-0.1um_64_19</strain>
    </source>
</reference>
<accession>A0A932A9D1</accession>
<protein>
    <submittedName>
        <fullName evidence="2">Uncharacterized protein</fullName>
    </submittedName>
</protein>
<proteinExistence type="predicted"/>
<feature type="transmembrane region" description="Helical" evidence="1">
    <location>
        <begin position="52"/>
        <end position="73"/>
    </location>
</feature>
<dbReference type="AlphaFoldDB" id="A0A932A9D1"/>